<keyword evidence="1" id="KW-0732">Signal</keyword>
<organism evidence="2 3">
    <name type="scientific">Pseudomonas syringae pv. aceris</name>
    <dbReference type="NCBI Taxonomy" id="199198"/>
    <lineage>
        <taxon>Bacteria</taxon>
        <taxon>Pseudomonadati</taxon>
        <taxon>Pseudomonadota</taxon>
        <taxon>Gammaproteobacteria</taxon>
        <taxon>Pseudomonadales</taxon>
        <taxon>Pseudomonadaceae</taxon>
        <taxon>Pseudomonas</taxon>
        <taxon>Pseudomonas syringae</taxon>
    </lineage>
</organism>
<evidence type="ECO:0000313" key="2">
    <source>
        <dbReference type="EMBL" id="KPW15730.1"/>
    </source>
</evidence>
<gene>
    <name evidence="2" type="ORF">ALO91_00196</name>
</gene>
<feature type="chain" id="PRO_5009783766" description="Secreted protein" evidence="1">
    <location>
        <begin position="25"/>
        <end position="63"/>
    </location>
</feature>
<comment type="caution">
    <text evidence="2">The sequence shown here is derived from an EMBL/GenBank/DDBJ whole genome shotgun (WGS) entry which is preliminary data.</text>
</comment>
<protein>
    <recommendedName>
        <fullName evidence="4">Secreted protein</fullName>
    </recommendedName>
</protein>
<dbReference type="Proteomes" id="UP000050297">
    <property type="component" value="Unassembled WGS sequence"/>
</dbReference>
<accession>A0A0L8IVL2</accession>
<evidence type="ECO:0000313" key="3">
    <source>
        <dbReference type="Proteomes" id="UP000050297"/>
    </source>
</evidence>
<dbReference type="RefSeq" id="WP_024639345.1">
    <property type="nucleotide sequence ID" value="NZ_LGAR01000046.1"/>
</dbReference>
<dbReference type="AlphaFoldDB" id="A0A0L8IVL2"/>
<evidence type="ECO:0000256" key="1">
    <source>
        <dbReference type="SAM" id="SignalP"/>
    </source>
</evidence>
<dbReference type="EMBL" id="LJPM01000418">
    <property type="protein sequence ID" value="KPW15730.1"/>
    <property type="molecule type" value="Genomic_DNA"/>
</dbReference>
<sequence length="63" mass="6849">MPFRACIIGIASASLMTLALLSQADPAHYYKWQGDSRIVCAQASPGPGWKRLKGHFIKADCSI</sequence>
<evidence type="ECO:0008006" key="4">
    <source>
        <dbReference type="Google" id="ProtNLM"/>
    </source>
</evidence>
<dbReference type="PATRIC" id="fig|199198.4.peg.1566"/>
<name>A0A0L8IVL2_PSESX</name>
<feature type="signal peptide" evidence="1">
    <location>
        <begin position="1"/>
        <end position="24"/>
    </location>
</feature>
<proteinExistence type="predicted"/>
<reference evidence="2 3" key="1">
    <citation type="submission" date="2015-09" db="EMBL/GenBank/DDBJ databases">
        <title>Genome announcement of multiple Pseudomonas syringae strains.</title>
        <authorList>
            <person name="Thakur S."/>
            <person name="Wang P.W."/>
            <person name="Gong Y."/>
            <person name="Weir B.S."/>
            <person name="Guttman D.S."/>
        </authorList>
    </citation>
    <scope>NUCLEOTIDE SEQUENCE [LARGE SCALE GENOMIC DNA]</scope>
    <source>
        <strain evidence="2 3">ICMP2802</strain>
    </source>
</reference>